<feature type="compositionally biased region" description="Polar residues" evidence="1">
    <location>
        <begin position="155"/>
        <end position="171"/>
    </location>
</feature>
<evidence type="ECO:0000313" key="2">
    <source>
        <dbReference type="EMBL" id="CAD7002959.1"/>
    </source>
</evidence>
<organism evidence="2 3">
    <name type="scientific">Ceratitis capitata</name>
    <name type="common">Mediterranean fruit fly</name>
    <name type="synonym">Tephritis capitata</name>
    <dbReference type="NCBI Taxonomy" id="7213"/>
    <lineage>
        <taxon>Eukaryota</taxon>
        <taxon>Metazoa</taxon>
        <taxon>Ecdysozoa</taxon>
        <taxon>Arthropoda</taxon>
        <taxon>Hexapoda</taxon>
        <taxon>Insecta</taxon>
        <taxon>Pterygota</taxon>
        <taxon>Neoptera</taxon>
        <taxon>Endopterygota</taxon>
        <taxon>Diptera</taxon>
        <taxon>Brachycera</taxon>
        <taxon>Muscomorpha</taxon>
        <taxon>Tephritoidea</taxon>
        <taxon>Tephritidae</taxon>
        <taxon>Ceratitis</taxon>
        <taxon>Ceratitis</taxon>
    </lineage>
</organism>
<dbReference type="Proteomes" id="UP000606786">
    <property type="component" value="Unassembled WGS sequence"/>
</dbReference>
<evidence type="ECO:0000313" key="3">
    <source>
        <dbReference type="Proteomes" id="UP000606786"/>
    </source>
</evidence>
<evidence type="ECO:0000256" key="1">
    <source>
        <dbReference type="SAM" id="MobiDB-lite"/>
    </source>
</evidence>
<keyword evidence="3" id="KW-1185">Reference proteome</keyword>
<feature type="region of interest" description="Disordered" evidence="1">
    <location>
        <begin position="150"/>
        <end position="177"/>
    </location>
</feature>
<feature type="compositionally biased region" description="Basic and acidic residues" evidence="1">
    <location>
        <begin position="338"/>
        <end position="363"/>
    </location>
</feature>
<comment type="caution">
    <text evidence="2">The sequence shown here is derived from an EMBL/GenBank/DDBJ whole genome shotgun (WGS) entry which is preliminary data.</text>
</comment>
<feature type="region of interest" description="Disordered" evidence="1">
    <location>
        <begin position="397"/>
        <end position="448"/>
    </location>
</feature>
<reference evidence="2" key="1">
    <citation type="submission" date="2020-11" db="EMBL/GenBank/DDBJ databases">
        <authorList>
            <person name="Whitehead M."/>
        </authorList>
    </citation>
    <scope>NUCLEOTIDE SEQUENCE</scope>
    <source>
        <strain evidence="2">EGII</strain>
    </source>
</reference>
<proteinExistence type="predicted"/>
<sequence length="448" mass="51029">MMKHDTGSTPIPIGEPNATASAAITAGSTSSLKRGLWRHRSVIETPVCARSPITKAFDFLPWGRNKKCVEKTQTLQEHQKQQQQQKQQQPQKFSSTSNTKSTNVAAGSCSNSNVNTNAPADKDVGIHYHRNIFRSGGGLIRDILGGDKLHKEKTSNSNQQELTLKKSSNQRTKPKQVVARNKSLDIHELINTVEHELKAEKSKNGRSQFMDDTFIENIMRAKEAYRREHNELPDQDPVDDDGNYRYVDETVDGECNAVRQTHEMQRASDEQLHCTPSGSAAANTPARHILFNDEDIVYLIKKELPVKREMSKTKRKVSANHGAMSEKERQQQHQQQQQREHERDRERARERSRDRHERSESVLRARLKFKKLTPDATPLPDRRSASAQMLNHNQYHNQSEYGISNEYGQPQGRNYQASRSVNDSYGDANNNSGSSKRSILQRQIPHPR</sequence>
<feature type="region of interest" description="Disordered" evidence="1">
    <location>
        <begin position="73"/>
        <end position="121"/>
    </location>
</feature>
<feature type="compositionally biased region" description="Polar residues" evidence="1">
    <location>
        <begin position="397"/>
        <end position="441"/>
    </location>
</feature>
<feature type="region of interest" description="Disordered" evidence="1">
    <location>
        <begin position="308"/>
        <end position="382"/>
    </location>
</feature>
<dbReference type="OrthoDB" id="10030336at2759"/>
<feature type="compositionally biased region" description="Low complexity" evidence="1">
    <location>
        <begin position="81"/>
        <end position="103"/>
    </location>
</feature>
<accession>A0A811UUT9</accession>
<name>A0A811UUT9_CERCA</name>
<dbReference type="AlphaFoldDB" id="A0A811UUT9"/>
<gene>
    <name evidence="2" type="ORF">CCAP1982_LOCUS11423</name>
</gene>
<protein>
    <submittedName>
        <fullName evidence="2">(Mediterranean fruit fly) hypothetical protein</fullName>
    </submittedName>
</protein>
<dbReference type="EMBL" id="CAJHJT010000034">
    <property type="protein sequence ID" value="CAD7002959.1"/>
    <property type="molecule type" value="Genomic_DNA"/>
</dbReference>
<feature type="compositionally biased region" description="Polar residues" evidence="1">
    <location>
        <begin position="104"/>
        <end position="118"/>
    </location>
</feature>